<dbReference type="Pfam" id="PF00535">
    <property type="entry name" value="Glycos_transf_2"/>
    <property type="match status" value="1"/>
</dbReference>
<dbReference type="Gene3D" id="3.90.550.10">
    <property type="entry name" value="Spore Coat Polysaccharide Biosynthesis Protein SpsA, Chain A"/>
    <property type="match status" value="1"/>
</dbReference>
<dbReference type="SUPFAM" id="SSF53448">
    <property type="entry name" value="Nucleotide-diphospho-sugar transferases"/>
    <property type="match status" value="1"/>
</dbReference>
<protein>
    <submittedName>
        <fullName evidence="2">Maturation of the outermost layer of the spore</fullName>
    </submittedName>
</protein>
<dbReference type="AlphaFoldDB" id="I8UCW5"/>
<dbReference type="PATRIC" id="fig|1196324.3.peg.3053"/>
<dbReference type="OrthoDB" id="2850014at2"/>
<evidence type="ECO:0000313" key="3">
    <source>
        <dbReference type="Proteomes" id="UP000004080"/>
    </source>
</evidence>
<feature type="domain" description="Glycosyltransferase 2-like" evidence="1">
    <location>
        <begin position="13"/>
        <end position="165"/>
    </location>
</feature>
<dbReference type="RefSeq" id="WP_007203063.1">
    <property type="nucleotide sequence ID" value="NZ_AKKV01000031.1"/>
</dbReference>
<dbReference type="PANTHER" id="PTHR43685">
    <property type="entry name" value="GLYCOSYLTRANSFERASE"/>
    <property type="match status" value="1"/>
</dbReference>
<dbReference type="Proteomes" id="UP000004080">
    <property type="component" value="Unassembled WGS sequence"/>
</dbReference>
<evidence type="ECO:0000313" key="2">
    <source>
        <dbReference type="EMBL" id="EIT84633.1"/>
    </source>
</evidence>
<dbReference type="STRING" id="1196324.A374_14935"/>
<proteinExistence type="predicted"/>
<comment type="caution">
    <text evidence="2">The sequence shown here is derived from an EMBL/GenBank/DDBJ whole genome shotgun (WGS) entry which is preliminary data.</text>
</comment>
<name>I8UCW5_9BACL</name>
<sequence>MSKDHGGIMVDVTVILTSYNKPTMVGAAIESVLAQTTPNWELIIMDDESGEDVQKILASYENDTRITLIRSGVKNEDRYKVTRYAYLINLALEKAQGRYISYLTDDTVYMPERLATMLRYFQEHKEAQVVYSSQQIEQYNDVGKKIWSMLLEAKEVLHQAANRVDHCSVMHTKDIANHVKKRYGSFWDDHADYWFNADAVFWHRLNSFAPFFPIELVLDITKNTPSCFQYLSQFLPDPLPQGTVIKGLDGRFFVIEERKRRAISFVHFEKSHYSRFVEVPDPILYKYEEGEQIDEQHPQKRILLQHKESKKWYWLNGSLYHEVNESLQTALPLHTLPYLSVSSSFLSKVVPGCQLTKEQIMKGLLPDGLLLKHQDLFYLSDAGKLCEIQDRIAFEKLLYKRSDVQMVSDEDLRLFAKGPAFVWEMFQV</sequence>
<dbReference type="InterPro" id="IPR050834">
    <property type="entry name" value="Glycosyltransf_2"/>
</dbReference>
<reference evidence="2 3" key="1">
    <citation type="journal article" date="2012" name="J. Bacteriol.">
        <title>Genome of Bacillus macauensis ZFHKF-1, a Long-Chain-Forming Bacterium.</title>
        <authorList>
            <person name="Cai L."/>
            <person name="Zhang T."/>
        </authorList>
    </citation>
    <scope>NUCLEOTIDE SEQUENCE [LARGE SCALE GENOMIC DNA]</scope>
    <source>
        <strain evidence="2 3">ZFHKF-1</strain>
    </source>
</reference>
<accession>I8UCW5</accession>
<organism evidence="2 3">
    <name type="scientific">Fictibacillus macauensis ZFHKF-1</name>
    <dbReference type="NCBI Taxonomy" id="1196324"/>
    <lineage>
        <taxon>Bacteria</taxon>
        <taxon>Bacillati</taxon>
        <taxon>Bacillota</taxon>
        <taxon>Bacilli</taxon>
        <taxon>Bacillales</taxon>
        <taxon>Fictibacillaceae</taxon>
        <taxon>Fictibacillus</taxon>
    </lineage>
</organism>
<evidence type="ECO:0000259" key="1">
    <source>
        <dbReference type="Pfam" id="PF00535"/>
    </source>
</evidence>
<dbReference type="InterPro" id="IPR029044">
    <property type="entry name" value="Nucleotide-diphossugar_trans"/>
</dbReference>
<dbReference type="eggNOG" id="COG0463">
    <property type="taxonomic scope" value="Bacteria"/>
</dbReference>
<keyword evidence="3" id="KW-1185">Reference proteome</keyword>
<dbReference type="PANTHER" id="PTHR43685:SF2">
    <property type="entry name" value="GLYCOSYLTRANSFERASE 2-LIKE DOMAIN-CONTAINING PROTEIN"/>
    <property type="match status" value="1"/>
</dbReference>
<dbReference type="InterPro" id="IPR001173">
    <property type="entry name" value="Glyco_trans_2-like"/>
</dbReference>
<gene>
    <name evidence="2" type="ORF">A374_14935</name>
</gene>
<dbReference type="EMBL" id="AKKV01000031">
    <property type="protein sequence ID" value="EIT84633.1"/>
    <property type="molecule type" value="Genomic_DNA"/>
</dbReference>
<dbReference type="CDD" id="cd00761">
    <property type="entry name" value="Glyco_tranf_GTA_type"/>
    <property type="match status" value="1"/>
</dbReference>